<dbReference type="Gene3D" id="3.40.1190.20">
    <property type="match status" value="1"/>
</dbReference>
<dbReference type="PANTHER" id="PTHR42774">
    <property type="entry name" value="PHOSPHOTRANSFERASE SYSTEM TRANSPORT PROTEIN"/>
    <property type="match status" value="1"/>
</dbReference>
<protein>
    <submittedName>
        <fullName evidence="1">Uncharacterized protein</fullName>
    </submittedName>
</protein>
<keyword evidence="2" id="KW-1185">Reference proteome</keyword>
<proteinExistence type="predicted"/>
<sequence length="247" mass="27833">MDTILSVPYYPAEDEKLRATNIHRRRGGNVPNTLEVLQQLVRISDEHEPQLYLCSVMPASSSVASREIKASFGPNVDLSRCLYRDDHSEPASSYIIKSSSADGRTIVNYNDLPEMTSDEFVAISDSFDNETPTWYHFEVRLKSTTPSLRFDFGLTQSFKGRIPDVTLECIRHLRRKHPNVKVSVEVEKPGRSGLESLAAEADVVFYSKSWSRERGCSDATTCVLEQAMIARKAYALTKLLDSYPETS</sequence>
<organism evidence="1 2">
    <name type="scientific">Knufia peltigerae</name>
    <dbReference type="NCBI Taxonomy" id="1002370"/>
    <lineage>
        <taxon>Eukaryota</taxon>
        <taxon>Fungi</taxon>
        <taxon>Dikarya</taxon>
        <taxon>Ascomycota</taxon>
        <taxon>Pezizomycotina</taxon>
        <taxon>Eurotiomycetes</taxon>
        <taxon>Chaetothyriomycetidae</taxon>
        <taxon>Chaetothyriales</taxon>
        <taxon>Trichomeriaceae</taxon>
        <taxon>Knufia</taxon>
    </lineage>
</organism>
<dbReference type="PANTHER" id="PTHR42774:SF3">
    <property type="entry name" value="KETOHEXOKINASE"/>
    <property type="match status" value="1"/>
</dbReference>
<evidence type="ECO:0000313" key="1">
    <source>
        <dbReference type="EMBL" id="KAJ9636122.1"/>
    </source>
</evidence>
<dbReference type="InterPro" id="IPR052562">
    <property type="entry name" value="Ketohexokinase-related"/>
</dbReference>
<gene>
    <name evidence="1" type="ORF">H2204_005394</name>
</gene>
<accession>A0AA38Y6P5</accession>
<name>A0AA38Y6P5_9EURO</name>
<comment type="caution">
    <text evidence="1">The sequence shown here is derived from an EMBL/GenBank/DDBJ whole genome shotgun (WGS) entry which is preliminary data.</text>
</comment>
<dbReference type="InterPro" id="IPR029056">
    <property type="entry name" value="Ribokinase-like"/>
</dbReference>
<dbReference type="EMBL" id="JAPDRN010000030">
    <property type="protein sequence ID" value="KAJ9636122.1"/>
    <property type="molecule type" value="Genomic_DNA"/>
</dbReference>
<evidence type="ECO:0000313" key="2">
    <source>
        <dbReference type="Proteomes" id="UP001172681"/>
    </source>
</evidence>
<dbReference type="Proteomes" id="UP001172681">
    <property type="component" value="Unassembled WGS sequence"/>
</dbReference>
<reference evidence="1" key="1">
    <citation type="submission" date="2022-10" db="EMBL/GenBank/DDBJ databases">
        <title>Culturing micro-colonial fungi from biological soil crusts in the Mojave desert and describing Neophaeococcomyces mojavensis, and introducing the new genera and species Taxawa tesnikishii.</title>
        <authorList>
            <person name="Kurbessoian T."/>
            <person name="Stajich J.E."/>
        </authorList>
    </citation>
    <scope>NUCLEOTIDE SEQUENCE</scope>
    <source>
        <strain evidence="1">TK_35</strain>
    </source>
</reference>
<dbReference type="AlphaFoldDB" id="A0AA38Y6P5"/>